<keyword evidence="4" id="KW-0378">Hydrolase</keyword>
<dbReference type="InterPro" id="IPR000834">
    <property type="entry name" value="Peptidase_M14"/>
</dbReference>
<dbReference type="GO" id="GO:0004181">
    <property type="term" value="F:metallocarboxypeptidase activity"/>
    <property type="evidence" value="ECO:0007669"/>
    <property type="project" value="InterPro"/>
</dbReference>
<feature type="active site" description="Proton donor/acceptor" evidence="7">
    <location>
        <position position="239"/>
    </location>
</feature>
<dbReference type="PANTHER" id="PTHR11705">
    <property type="entry name" value="PROTEASE FAMILY M14 CARBOXYPEPTIDASE A,B"/>
    <property type="match status" value="1"/>
</dbReference>
<protein>
    <submittedName>
        <fullName evidence="9">Zinc carboxypeptidase</fullName>
    </submittedName>
</protein>
<reference evidence="10" key="1">
    <citation type="submission" date="2016-11" db="EMBL/GenBank/DDBJ databases">
        <authorList>
            <person name="Varghese N."/>
            <person name="Submissions S."/>
        </authorList>
    </citation>
    <scope>NUCLEOTIDE SEQUENCE [LARGE SCALE GENOMIC DNA]</scope>
    <source>
        <strain evidence="10">DSM 22638</strain>
    </source>
</reference>
<evidence type="ECO:0000313" key="9">
    <source>
        <dbReference type="EMBL" id="SHG32918.1"/>
    </source>
</evidence>
<comment type="similarity">
    <text evidence="2 7">Belongs to the peptidase M14 family.</text>
</comment>
<dbReference type="OrthoDB" id="1119199at2"/>
<accession>A0A1M5IX38</accession>
<dbReference type="STRING" id="570519.SAMN04488116_0983"/>
<evidence type="ECO:0000256" key="1">
    <source>
        <dbReference type="ARBA" id="ARBA00001947"/>
    </source>
</evidence>
<feature type="domain" description="Peptidase M14" evidence="8">
    <location>
        <begin position="5"/>
        <end position="267"/>
    </location>
</feature>
<sequence>MTTYQHSEYKEHSVFGRYVTHESLLKNWIPKLDSGKFKIIGNSVNGIPIGALTLGTGQNRVLMWSQMHGNESTTTKAVLDLVNFLSSEEQLAETILKSCTLCIVPILNPDGAKNYTRVNANAIDLNRDAKNLSQPESKILRELFQEFEPDFCFNLHDQRTLFSAGKNEKPATVSFLSPANDPERTINDTRATAMKLIVGMNKVLQQLIPGQVGRYDDGFNDNCVGDAFQMLGAPTILFEAGHFPKDYEREETRKFIYIALLEVLSVISNNLVGNFETNDYFEIPENEKLYFDVIVRNLHLVDPTRGEGDLAGIRFKEQLDGDTIVFLPEIEAVGKLEGHFGHQILDCSKKMDLEVISQMEMLHLLQNG</sequence>
<gene>
    <name evidence="9" type="ORF">SAMN04488116_0983</name>
</gene>
<keyword evidence="10" id="KW-1185">Reference proteome</keyword>
<name>A0A1M5IX38_9FLAO</name>
<evidence type="ECO:0000313" key="10">
    <source>
        <dbReference type="Proteomes" id="UP000184532"/>
    </source>
</evidence>
<dbReference type="PANTHER" id="PTHR11705:SF143">
    <property type="entry name" value="SLL0236 PROTEIN"/>
    <property type="match status" value="1"/>
</dbReference>
<evidence type="ECO:0000256" key="2">
    <source>
        <dbReference type="ARBA" id="ARBA00005988"/>
    </source>
</evidence>
<dbReference type="RefSeq" id="WP_073176814.1">
    <property type="nucleotide sequence ID" value="NZ_FQWL01000001.1"/>
</dbReference>
<dbReference type="CDD" id="cd06239">
    <property type="entry name" value="M14-like"/>
    <property type="match status" value="1"/>
</dbReference>
<evidence type="ECO:0000256" key="4">
    <source>
        <dbReference type="ARBA" id="ARBA00022801"/>
    </source>
</evidence>
<keyword evidence="5" id="KW-0862">Zinc</keyword>
<evidence type="ECO:0000256" key="3">
    <source>
        <dbReference type="ARBA" id="ARBA00022670"/>
    </source>
</evidence>
<dbReference type="PROSITE" id="PS52035">
    <property type="entry name" value="PEPTIDASE_M14"/>
    <property type="match status" value="1"/>
</dbReference>
<dbReference type="GO" id="GO:0008270">
    <property type="term" value="F:zinc ion binding"/>
    <property type="evidence" value="ECO:0007669"/>
    <property type="project" value="InterPro"/>
</dbReference>
<dbReference type="EMBL" id="FQWL01000001">
    <property type="protein sequence ID" value="SHG32918.1"/>
    <property type="molecule type" value="Genomic_DNA"/>
</dbReference>
<evidence type="ECO:0000256" key="6">
    <source>
        <dbReference type="ARBA" id="ARBA00023049"/>
    </source>
</evidence>
<dbReference type="Pfam" id="PF00246">
    <property type="entry name" value="Peptidase_M14"/>
    <property type="match status" value="1"/>
</dbReference>
<proteinExistence type="inferred from homology"/>
<dbReference type="GO" id="GO:0006508">
    <property type="term" value="P:proteolysis"/>
    <property type="evidence" value="ECO:0007669"/>
    <property type="project" value="UniProtKB-KW"/>
</dbReference>
<evidence type="ECO:0000256" key="5">
    <source>
        <dbReference type="ARBA" id="ARBA00022833"/>
    </source>
</evidence>
<dbReference type="Proteomes" id="UP000184532">
    <property type="component" value="Unassembled WGS sequence"/>
</dbReference>
<dbReference type="SUPFAM" id="SSF53187">
    <property type="entry name" value="Zn-dependent exopeptidases"/>
    <property type="match status" value="1"/>
</dbReference>
<keyword evidence="9" id="KW-0121">Carboxypeptidase</keyword>
<dbReference type="GO" id="GO:0005615">
    <property type="term" value="C:extracellular space"/>
    <property type="evidence" value="ECO:0007669"/>
    <property type="project" value="TreeGrafter"/>
</dbReference>
<evidence type="ECO:0000259" key="8">
    <source>
        <dbReference type="PROSITE" id="PS52035"/>
    </source>
</evidence>
<comment type="cofactor">
    <cofactor evidence="1">
        <name>Zn(2+)</name>
        <dbReference type="ChEBI" id="CHEBI:29105"/>
    </cofactor>
</comment>
<dbReference type="AlphaFoldDB" id="A0A1M5IX38"/>
<evidence type="ECO:0000256" key="7">
    <source>
        <dbReference type="PROSITE-ProRule" id="PRU01379"/>
    </source>
</evidence>
<keyword evidence="6" id="KW-0482">Metalloprotease</keyword>
<keyword evidence="3" id="KW-0645">Protease</keyword>
<dbReference type="Gene3D" id="3.40.630.10">
    <property type="entry name" value="Zn peptidases"/>
    <property type="match status" value="1"/>
</dbReference>
<organism evidence="9 10">
    <name type="scientific">Flagellimonas flava</name>
    <dbReference type="NCBI Taxonomy" id="570519"/>
    <lineage>
        <taxon>Bacteria</taxon>
        <taxon>Pseudomonadati</taxon>
        <taxon>Bacteroidota</taxon>
        <taxon>Flavobacteriia</taxon>
        <taxon>Flavobacteriales</taxon>
        <taxon>Flavobacteriaceae</taxon>
        <taxon>Flagellimonas</taxon>
    </lineage>
</organism>